<evidence type="ECO:0000256" key="1">
    <source>
        <dbReference type="ARBA" id="ARBA00004141"/>
    </source>
</evidence>
<name>A0ABX1D144_9FLAO</name>
<protein>
    <submittedName>
        <fullName evidence="8">Helix-turn-helix domain-containing protein</fullName>
    </submittedName>
</protein>
<dbReference type="InterPro" id="IPR001387">
    <property type="entry name" value="Cro/C1-type_HTH"/>
</dbReference>
<feature type="domain" description="HTH cro/C1-type" evidence="7">
    <location>
        <begin position="4"/>
        <end position="57"/>
    </location>
</feature>
<evidence type="ECO:0000256" key="5">
    <source>
        <dbReference type="SAM" id="MobiDB-lite"/>
    </source>
</evidence>
<evidence type="ECO:0000256" key="6">
    <source>
        <dbReference type="SAM" id="Phobius"/>
    </source>
</evidence>
<dbReference type="EMBL" id="JAAVJR010000011">
    <property type="protein sequence ID" value="NJW54060.1"/>
    <property type="molecule type" value="Genomic_DNA"/>
</dbReference>
<organism evidence="8 9">
    <name type="scientific">Salinimicrobium oceani</name>
    <dbReference type="NCBI Taxonomy" id="2722702"/>
    <lineage>
        <taxon>Bacteria</taxon>
        <taxon>Pseudomonadati</taxon>
        <taxon>Bacteroidota</taxon>
        <taxon>Flavobacteriia</taxon>
        <taxon>Flavobacteriales</taxon>
        <taxon>Flavobacteriaceae</taxon>
        <taxon>Salinimicrobium</taxon>
    </lineage>
</organism>
<dbReference type="InterPro" id="IPR019109">
    <property type="entry name" value="MamF_MmsF"/>
</dbReference>
<dbReference type="Pfam" id="PF01381">
    <property type="entry name" value="HTH_3"/>
    <property type="match status" value="1"/>
</dbReference>
<proteinExistence type="predicted"/>
<comment type="subcellular location">
    <subcellularLocation>
        <location evidence="1">Membrane</location>
        <topology evidence="1">Multi-pass membrane protein</topology>
    </subcellularLocation>
</comment>
<dbReference type="InterPro" id="IPR010982">
    <property type="entry name" value="Lambda_DNA-bd_dom_sf"/>
</dbReference>
<dbReference type="Proteomes" id="UP000703674">
    <property type="component" value="Unassembled WGS sequence"/>
</dbReference>
<dbReference type="SMART" id="SM00530">
    <property type="entry name" value="HTH_XRE"/>
    <property type="match status" value="1"/>
</dbReference>
<dbReference type="PROSITE" id="PS50943">
    <property type="entry name" value="HTH_CROC1"/>
    <property type="match status" value="1"/>
</dbReference>
<feature type="transmembrane region" description="Helical" evidence="6">
    <location>
        <begin position="144"/>
        <end position="163"/>
    </location>
</feature>
<dbReference type="Gene3D" id="1.10.260.40">
    <property type="entry name" value="lambda repressor-like DNA-binding domains"/>
    <property type="match status" value="1"/>
</dbReference>
<evidence type="ECO:0000256" key="4">
    <source>
        <dbReference type="ARBA" id="ARBA00023136"/>
    </source>
</evidence>
<evidence type="ECO:0000256" key="2">
    <source>
        <dbReference type="ARBA" id="ARBA00022692"/>
    </source>
</evidence>
<reference evidence="8 9" key="1">
    <citation type="submission" date="2020-03" db="EMBL/GenBank/DDBJ databases">
        <title>Salinimicrobium sp. nov, isolated from SCS.</title>
        <authorList>
            <person name="Cao W.R."/>
        </authorList>
    </citation>
    <scope>NUCLEOTIDE SEQUENCE [LARGE SCALE GENOMIC DNA]</scope>
    <source>
        <strain evidence="9">J15B91</strain>
    </source>
</reference>
<feature type="region of interest" description="Disordered" evidence="5">
    <location>
        <begin position="1"/>
        <end position="22"/>
    </location>
</feature>
<feature type="transmembrane region" description="Helical" evidence="6">
    <location>
        <begin position="81"/>
        <end position="100"/>
    </location>
</feature>
<feature type="compositionally biased region" description="Basic and acidic residues" evidence="5">
    <location>
        <begin position="1"/>
        <end position="11"/>
    </location>
</feature>
<dbReference type="CDD" id="cd00093">
    <property type="entry name" value="HTH_XRE"/>
    <property type="match status" value="1"/>
</dbReference>
<evidence type="ECO:0000259" key="7">
    <source>
        <dbReference type="PROSITE" id="PS50943"/>
    </source>
</evidence>
<evidence type="ECO:0000256" key="3">
    <source>
        <dbReference type="ARBA" id="ARBA00022989"/>
    </source>
</evidence>
<dbReference type="RefSeq" id="WP_168139150.1">
    <property type="nucleotide sequence ID" value="NZ_JAAVJR010000011.1"/>
</dbReference>
<dbReference type="SUPFAM" id="SSF47413">
    <property type="entry name" value="lambda repressor-like DNA-binding domains"/>
    <property type="match status" value="1"/>
</dbReference>
<keyword evidence="9" id="KW-1185">Reference proteome</keyword>
<dbReference type="Pfam" id="PF09685">
    <property type="entry name" value="MamF_MmsF"/>
    <property type="match status" value="1"/>
</dbReference>
<feature type="transmembrane region" description="Helical" evidence="6">
    <location>
        <begin position="112"/>
        <end position="132"/>
    </location>
</feature>
<accession>A0ABX1D144</accession>
<comment type="caution">
    <text evidence="8">The sequence shown here is derived from an EMBL/GenBank/DDBJ whole genome shotgun (WGS) entry which is preliminary data.</text>
</comment>
<keyword evidence="2 6" id="KW-0812">Transmembrane</keyword>
<keyword evidence="4 6" id="KW-0472">Membrane</keyword>
<gene>
    <name evidence="8" type="ORF">HC175_14155</name>
</gene>
<keyword evidence="3 6" id="KW-1133">Transmembrane helix</keyword>
<evidence type="ECO:0000313" key="8">
    <source>
        <dbReference type="EMBL" id="NJW54060.1"/>
    </source>
</evidence>
<evidence type="ECO:0000313" key="9">
    <source>
        <dbReference type="Proteomes" id="UP000703674"/>
    </source>
</evidence>
<sequence>MSRLKSIREQQHLTQQELSERSGVSVRTIQRIESGTDPKGQTLKMLISSLQVKEEALVERPSEGTKPVNQTLVKLINFSSLPVTIFPPANILLPLVIMFFAKKFNPLTRQIVSLQIFWSICAFIIFMLFNFMKNSFGWSNDLTLVMMIVLVLSNVIIILVNAAEIDKNQRLRIKLNFSII</sequence>